<evidence type="ECO:0000313" key="2">
    <source>
        <dbReference type="Proteomes" id="UP001610334"/>
    </source>
</evidence>
<proteinExistence type="predicted"/>
<comment type="caution">
    <text evidence="1">The sequence shown here is derived from an EMBL/GenBank/DDBJ whole genome shotgun (WGS) entry which is preliminary data.</text>
</comment>
<sequence length="462" mass="52171">MAMLPNANAGSDMKPLFDCFLEGMAYHDLLAFIEAFPALLLHIYRWGHGPGGAWCNMPQLHTPQDVINWHNSLVPPGTVLPSVGQPLPLPLVLTNQTSRNWPIYDWMTRGRTDFLLRFHNHGLWNPLGYAPNGQSWFAFAVTYGHVWVQDYIRILARNNLQYLLQPAVVQEVTGIASDMNHLDYAINEKQWVTIWDWWSHNPGLHGPTVLCTRSQETLCKHVTGTDALFFLHNNAMNLAIQPAAPANPNGPNMPAGVGYLIGYIPQVGSPGRGSPWHLAVRNPNLSFLDFVAAHSANPADIDNPAGFHLTPVQYAWRRGSWPHFRRLIQLGADPGNIPERMIRAWPDYRDQWFRAALSGVRNPNPNPGGAVWNGTVFHWVLRAMHRRIRAVSNDTTLTDNQKRNAKRNVLRHGERLLTVVGMGNARGQPDLSTTDMHIPPRTPWDYARQMGYTQLGYLLNKY</sequence>
<dbReference type="Gene3D" id="1.25.40.20">
    <property type="entry name" value="Ankyrin repeat-containing domain"/>
    <property type="match status" value="1"/>
</dbReference>
<evidence type="ECO:0000313" key="1">
    <source>
        <dbReference type="EMBL" id="KAL2813433.1"/>
    </source>
</evidence>
<dbReference type="EMBL" id="JBFXLT010000040">
    <property type="protein sequence ID" value="KAL2813433.1"/>
    <property type="molecule type" value="Genomic_DNA"/>
</dbReference>
<dbReference type="SUPFAM" id="SSF48403">
    <property type="entry name" value="Ankyrin repeat"/>
    <property type="match status" value="1"/>
</dbReference>
<reference evidence="1 2" key="1">
    <citation type="submission" date="2024-07" db="EMBL/GenBank/DDBJ databases">
        <title>Section-level genome sequencing and comparative genomics of Aspergillus sections Usti and Cavernicolus.</title>
        <authorList>
            <consortium name="Lawrence Berkeley National Laboratory"/>
            <person name="Nybo J.L."/>
            <person name="Vesth T.C."/>
            <person name="Theobald S."/>
            <person name="Frisvad J.C."/>
            <person name="Larsen T.O."/>
            <person name="Kjaerboelling I."/>
            <person name="Rothschild-Mancinelli K."/>
            <person name="Lyhne E.K."/>
            <person name="Kogle M.E."/>
            <person name="Barry K."/>
            <person name="Clum A."/>
            <person name="Na H."/>
            <person name="Ledsgaard L."/>
            <person name="Lin J."/>
            <person name="Lipzen A."/>
            <person name="Kuo A."/>
            <person name="Riley R."/>
            <person name="Mondo S."/>
            <person name="Labutti K."/>
            <person name="Haridas S."/>
            <person name="Pangalinan J."/>
            <person name="Salamov A.A."/>
            <person name="Simmons B.A."/>
            <person name="Magnuson J.K."/>
            <person name="Chen J."/>
            <person name="Drula E."/>
            <person name="Henrissat B."/>
            <person name="Wiebenga A."/>
            <person name="Lubbers R.J."/>
            <person name="Gomes A.C."/>
            <person name="Makela M.R."/>
            <person name="Stajich J."/>
            <person name="Grigoriev I.V."/>
            <person name="Mortensen U.H."/>
            <person name="De Vries R.P."/>
            <person name="Baker S.E."/>
            <person name="Andersen M.R."/>
        </authorList>
    </citation>
    <scope>NUCLEOTIDE SEQUENCE [LARGE SCALE GENOMIC DNA]</scope>
    <source>
        <strain evidence="1 2">CBS 588.65</strain>
    </source>
</reference>
<dbReference type="InterPro" id="IPR036770">
    <property type="entry name" value="Ankyrin_rpt-contain_sf"/>
</dbReference>
<accession>A0ABR4HFA0</accession>
<dbReference type="Proteomes" id="UP001610334">
    <property type="component" value="Unassembled WGS sequence"/>
</dbReference>
<gene>
    <name evidence="1" type="ORF">BJX63DRAFT_432016</name>
</gene>
<organism evidence="1 2">
    <name type="scientific">Aspergillus granulosus</name>
    <dbReference type="NCBI Taxonomy" id="176169"/>
    <lineage>
        <taxon>Eukaryota</taxon>
        <taxon>Fungi</taxon>
        <taxon>Dikarya</taxon>
        <taxon>Ascomycota</taxon>
        <taxon>Pezizomycotina</taxon>
        <taxon>Eurotiomycetes</taxon>
        <taxon>Eurotiomycetidae</taxon>
        <taxon>Eurotiales</taxon>
        <taxon>Aspergillaceae</taxon>
        <taxon>Aspergillus</taxon>
        <taxon>Aspergillus subgen. Nidulantes</taxon>
    </lineage>
</organism>
<protein>
    <submittedName>
        <fullName evidence="1">Uncharacterized protein</fullName>
    </submittedName>
</protein>
<keyword evidence="2" id="KW-1185">Reference proteome</keyword>
<name>A0ABR4HFA0_9EURO</name>